<dbReference type="AlphaFoldDB" id="A0A6I3SSZ5"/>
<proteinExistence type="predicted"/>
<keyword evidence="1" id="KW-0472">Membrane</keyword>
<accession>A0A6I3SSZ5</accession>
<keyword evidence="1" id="KW-1133">Transmembrane helix</keyword>
<comment type="caution">
    <text evidence="3">The sequence shown here is derived from an EMBL/GenBank/DDBJ whole genome shotgun (WGS) entry which is preliminary data.</text>
</comment>
<name>A0A6I3SSZ5_HELMO</name>
<keyword evidence="1" id="KW-0812">Transmembrane</keyword>
<keyword evidence="4" id="KW-1185">Reference proteome</keyword>
<dbReference type="Proteomes" id="UP000430670">
    <property type="component" value="Unassembled WGS sequence"/>
</dbReference>
<protein>
    <recommendedName>
        <fullName evidence="2">Chemotaxis methyl-accepting receptor HlyB-like 4HB MCP domain-containing protein</fullName>
    </recommendedName>
</protein>
<sequence>MKGKAQGLAMPILPVLCSFQNKGLCRILSNRFLINAIEKGEFLMSLRQKLLAGFLSIILLMFVTSTVAIWKMADMGLAAQEIQDSSVPSLEDGGWLNGAVSDIPRIVLMISLETDPQKMNKIETEQLNPLLSKINTHLAQYRDKYVTNEEEIKLYNSFMKDWSTYLGKLPSIIEAGKANQFDLANQRIIEIQPTCISVRLRH</sequence>
<dbReference type="InterPro" id="IPR024478">
    <property type="entry name" value="HlyB_4HB_MCP"/>
</dbReference>
<gene>
    <name evidence="3" type="ORF">GJ688_19410</name>
</gene>
<evidence type="ECO:0000259" key="2">
    <source>
        <dbReference type="Pfam" id="PF12729"/>
    </source>
</evidence>
<dbReference type="Pfam" id="PF12729">
    <property type="entry name" value="4HB_MCP_1"/>
    <property type="match status" value="1"/>
</dbReference>
<organism evidence="3 4">
    <name type="scientific">Heliobacterium mobile</name>
    <name type="common">Heliobacillus mobilis</name>
    <dbReference type="NCBI Taxonomy" id="28064"/>
    <lineage>
        <taxon>Bacteria</taxon>
        <taxon>Bacillati</taxon>
        <taxon>Bacillota</taxon>
        <taxon>Clostridia</taxon>
        <taxon>Eubacteriales</taxon>
        <taxon>Heliobacteriaceae</taxon>
        <taxon>Heliobacterium</taxon>
    </lineage>
</organism>
<feature type="transmembrane region" description="Helical" evidence="1">
    <location>
        <begin position="50"/>
        <end position="70"/>
    </location>
</feature>
<evidence type="ECO:0000256" key="1">
    <source>
        <dbReference type="SAM" id="Phobius"/>
    </source>
</evidence>
<reference evidence="3 4" key="1">
    <citation type="submission" date="2019-11" db="EMBL/GenBank/DDBJ databases">
        <title>Whole-genome sequence of a the green, strictly anaerobic photosynthetic bacterium Heliobacillus mobilis DSM 6151.</title>
        <authorList>
            <person name="Kyndt J.A."/>
            <person name="Meyer T.E."/>
        </authorList>
    </citation>
    <scope>NUCLEOTIDE SEQUENCE [LARGE SCALE GENOMIC DNA]</scope>
    <source>
        <strain evidence="3 4">DSM 6151</strain>
    </source>
</reference>
<evidence type="ECO:0000313" key="3">
    <source>
        <dbReference type="EMBL" id="MTV51067.1"/>
    </source>
</evidence>
<dbReference type="OrthoDB" id="358716at2"/>
<feature type="domain" description="Chemotaxis methyl-accepting receptor HlyB-like 4HB MCP" evidence="2">
    <location>
        <begin position="44"/>
        <end position="186"/>
    </location>
</feature>
<dbReference type="EMBL" id="WNKU01000071">
    <property type="protein sequence ID" value="MTV51067.1"/>
    <property type="molecule type" value="Genomic_DNA"/>
</dbReference>
<evidence type="ECO:0000313" key="4">
    <source>
        <dbReference type="Proteomes" id="UP000430670"/>
    </source>
</evidence>